<dbReference type="Pfam" id="PF08338">
    <property type="entry name" value="DUF1731"/>
    <property type="match status" value="1"/>
</dbReference>
<dbReference type="Gene3D" id="3.30.530.20">
    <property type="match status" value="1"/>
</dbReference>
<dbReference type="InterPro" id="IPR023393">
    <property type="entry name" value="START-like_dom_sf"/>
</dbReference>
<evidence type="ECO:0000259" key="1">
    <source>
        <dbReference type="Pfam" id="PF01370"/>
    </source>
</evidence>
<dbReference type="InterPro" id="IPR010099">
    <property type="entry name" value="SDR39U1"/>
</dbReference>
<dbReference type="CDD" id="cd07820">
    <property type="entry name" value="SRPBCC_3"/>
    <property type="match status" value="1"/>
</dbReference>
<name>A0A075FNF7_9EURY</name>
<feature type="domain" description="NAD-dependent epimerase/dehydratase" evidence="1">
    <location>
        <begin position="164"/>
        <end position="383"/>
    </location>
</feature>
<protein>
    <submittedName>
        <fullName evidence="3">Putative nucleoside-diphosphate sugar epimerase</fullName>
    </submittedName>
</protein>
<proteinExistence type="predicted"/>
<dbReference type="SUPFAM" id="SSF51735">
    <property type="entry name" value="NAD(P)-binding Rossmann-fold domains"/>
    <property type="match status" value="1"/>
</dbReference>
<sequence>MYKYNHTTTVEADIESTFAWFEHEGSFRRLMPPWEVAEEVRADESLEVGSQRVFKFPMGPLKMTWIAEHTAYDPPHHFADTMVKGPFWSWNHNHDLKESNGTTTVEDEVTYQVPFGPLGNLADRVLGGMLVKSRLTRMFRARELRLQRDLEQHSKFSHLPRKRILVAGSSGMIGTQLVAFLDTGGHEVWRLVRRQPKQGANEIRWDPSNGEIEASELEGFDVVIHLGGEGIGDKRWNKKRKKAIRDSRVNSTTLLSNTIASLEKKPEVFVLASAIGWYGNRGDEELTEKSASGKGFLPDVCNEWEAAAEAIEDAGIRTAYLRSGIVLAATGGALGKMLLPFKLGAGGPMGGGKQWMSWISLDDQIYAIHHLVLNEESSGAYNITAPNPERQKNFAKALGKVLRRPAFAPLPKFVIKIIFGEMGEKLTLDSQRVLPTRLQKEGYDFVHEDLESALRDSLGMWRNI</sequence>
<evidence type="ECO:0000259" key="2">
    <source>
        <dbReference type="Pfam" id="PF08338"/>
    </source>
</evidence>
<evidence type="ECO:0000313" key="3">
    <source>
        <dbReference type="EMBL" id="AIE91247.1"/>
    </source>
</evidence>
<organism evidence="3">
    <name type="scientific">uncultured marine group II/III euryarchaeote AD1000_113_C07</name>
    <dbReference type="NCBI Taxonomy" id="1457718"/>
    <lineage>
        <taxon>Archaea</taxon>
        <taxon>Methanobacteriati</taxon>
        <taxon>Methanobacteriota</taxon>
        <taxon>environmental samples</taxon>
    </lineage>
</organism>
<accession>A0A075FNF7</accession>
<dbReference type="PANTHER" id="PTHR11092">
    <property type="entry name" value="SUGAR NUCLEOTIDE EPIMERASE RELATED"/>
    <property type="match status" value="1"/>
</dbReference>
<dbReference type="Gene3D" id="3.40.50.720">
    <property type="entry name" value="NAD(P)-binding Rossmann-like Domain"/>
    <property type="match status" value="1"/>
</dbReference>
<dbReference type="SUPFAM" id="SSF55961">
    <property type="entry name" value="Bet v1-like"/>
    <property type="match status" value="1"/>
</dbReference>
<feature type="domain" description="DUF1731" evidence="2">
    <location>
        <begin position="410"/>
        <end position="456"/>
    </location>
</feature>
<dbReference type="PANTHER" id="PTHR11092:SF0">
    <property type="entry name" value="EPIMERASE FAMILY PROTEIN SDR39U1"/>
    <property type="match status" value="1"/>
</dbReference>
<dbReference type="EMBL" id="KF900332">
    <property type="protein sequence ID" value="AIE91247.1"/>
    <property type="molecule type" value="Genomic_DNA"/>
</dbReference>
<reference evidence="3" key="1">
    <citation type="journal article" date="2014" name="Genome Biol. Evol.">
        <title>Pangenome evidence for extensive interdomain horizontal transfer affecting lineage core and shell genes in uncultured planktonic thaumarchaeota and euryarchaeota.</title>
        <authorList>
            <person name="Deschamps P."/>
            <person name="Zivanovic Y."/>
            <person name="Moreira D."/>
            <person name="Rodriguez-Valera F."/>
            <person name="Lopez-Garcia P."/>
        </authorList>
    </citation>
    <scope>NUCLEOTIDE SEQUENCE</scope>
</reference>
<dbReference type="Pfam" id="PF01370">
    <property type="entry name" value="Epimerase"/>
    <property type="match status" value="1"/>
</dbReference>
<dbReference type="InterPro" id="IPR001509">
    <property type="entry name" value="Epimerase_deHydtase"/>
</dbReference>
<dbReference type="InterPro" id="IPR013549">
    <property type="entry name" value="DUF1731"/>
</dbReference>
<dbReference type="NCBIfam" id="TIGR01777">
    <property type="entry name" value="yfcH"/>
    <property type="match status" value="1"/>
</dbReference>
<dbReference type="AlphaFoldDB" id="A0A075FNF7"/>
<dbReference type="InterPro" id="IPR036291">
    <property type="entry name" value="NAD(P)-bd_dom_sf"/>
</dbReference>